<comment type="subcellular location">
    <subcellularLocation>
        <location evidence="1 4">Nucleus</location>
    </subcellularLocation>
</comment>
<dbReference type="GO" id="GO:0016592">
    <property type="term" value="C:mediator complex"/>
    <property type="evidence" value="ECO:0007669"/>
    <property type="project" value="InterPro"/>
</dbReference>
<keyword evidence="3 4" id="KW-0539">Nucleus</keyword>
<evidence type="ECO:0000313" key="6">
    <source>
        <dbReference type="Proteomes" id="UP000236291"/>
    </source>
</evidence>
<comment type="function">
    <text evidence="4">Component of the Mediator complex, a coactivator involved in the regulated transcription of nearly all RNA polymerase II-dependent genes. Mediator functions as a bridge to convey information from gene-specific regulatory proteins to the basal RNA polymerase II transcription machinery. Mediator is recruited to promoters by direct interactions with regulatory proteins and serves as a scaffold for the assembly of a functional preinitiation complex with RNA polymerase II and the general transcription factors.</text>
</comment>
<evidence type="ECO:0000256" key="3">
    <source>
        <dbReference type="ARBA" id="ARBA00023242"/>
    </source>
</evidence>
<protein>
    <recommendedName>
        <fullName evidence="4">Mediator of RNA polymerase II transcription subunit 20</fullName>
    </recommendedName>
    <alternativeName>
        <fullName evidence="4">Mediator complex subunit 20</fullName>
    </alternativeName>
</protein>
<dbReference type="PANTHER" id="PTHR12465:SF0">
    <property type="entry name" value="MEDIATOR OF RNA POLYMERASE II TRANSCRIPTION SUBUNIT 20"/>
    <property type="match status" value="1"/>
</dbReference>
<comment type="subunit">
    <text evidence="4">Component of the Mediator complex.</text>
</comment>
<comment type="caution">
    <text evidence="5">The sequence shown here is derived from an EMBL/GenBank/DDBJ whole genome shotgun (WGS) entry which is preliminary data.</text>
</comment>
<gene>
    <name evidence="4" type="primary">MED20</name>
    <name evidence="5" type="ORF">L195_g012622</name>
</gene>
<dbReference type="AlphaFoldDB" id="A0A2K3PKW7"/>
<name>A0A2K3PKW7_TRIPR</name>
<proteinExistence type="inferred from homology"/>
<accession>A0A2K3PKW7</accession>
<keyword evidence="4" id="KW-0804">Transcription</keyword>
<dbReference type="GO" id="GO:0006357">
    <property type="term" value="P:regulation of transcription by RNA polymerase II"/>
    <property type="evidence" value="ECO:0007669"/>
    <property type="project" value="InterPro"/>
</dbReference>
<dbReference type="PANTHER" id="PTHR12465">
    <property type="entry name" value="UBIQUITIN SPECIFIC PROTEASE HOMOLOG 49"/>
    <property type="match status" value="1"/>
</dbReference>
<reference evidence="5 6" key="1">
    <citation type="journal article" date="2014" name="Am. J. Bot.">
        <title>Genome assembly and annotation for red clover (Trifolium pratense; Fabaceae).</title>
        <authorList>
            <person name="Istvanek J."/>
            <person name="Jaros M."/>
            <person name="Krenek A."/>
            <person name="Repkova J."/>
        </authorList>
    </citation>
    <scope>NUCLEOTIDE SEQUENCE [LARGE SCALE GENOMIC DNA]</scope>
    <source>
        <strain evidence="6">cv. Tatra</strain>
        <tissue evidence="5">Young leaves</tissue>
    </source>
</reference>
<organism evidence="5 6">
    <name type="scientific">Trifolium pratense</name>
    <name type="common">Red clover</name>
    <dbReference type="NCBI Taxonomy" id="57577"/>
    <lineage>
        <taxon>Eukaryota</taxon>
        <taxon>Viridiplantae</taxon>
        <taxon>Streptophyta</taxon>
        <taxon>Embryophyta</taxon>
        <taxon>Tracheophyta</taxon>
        <taxon>Spermatophyta</taxon>
        <taxon>Magnoliopsida</taxon>
        <taxon>eudicotyledons</taxon>
        <taxon>Gunneridae</taxon>
        <taxon>Pentapetalae</taxon>
        <taxon>rosids</taxon>
        <taxon>fabids</taxon>
        <taxon>Fabales</taxon>
        <taxon>Fabaceae</taxon>
        <taxon>Papilionoideae</taxon>
        <taxon>50 kb inversion clade</taxon>
        <taxon>NPAAA clade</taxon>
        <taxon>Hologalegina</taxon>
        <taxon>IRL clade</taxon>
        <taxon>Trifolieae</taxon>
        <taxon>Trifolium</taxon>
    </lineage>
</organism>
<sequence length="196" mass="21999">MVEKPAISKRPKSATDICHGRYSITLDILMAKRRVSNPAAFRWSGAVARHYGMPESGAVTTYRNLSHCLSLLALPCRSPNYHLDCPYLVVASLTAPRIASVDCMSSLCIPWPYHRLDSSEIEYLPISSVEKAKPIIEEFVEIWREVLSKKSLHGQFMRAEPNFAEYGLADNYTWQHTAVQYAAALAQLIASVQSRN</sequence>
<dbReference type="InterPro" id="IPR013921">
    <property type="entry name" value="Mediator_Med20"/>
</dbReference>
<dbReference type="GO" id="GO:0003713">
    <property type="term" value="F:transcription coactivator activity"/>
    <property type="evidence" value="ECO:0007669"/>
    <property type="project" value="TreeGrafter"/>
</dbReference>
<dbReference type="EMBL" id="ASHM01008078">
    <property type="protein sequence ID" value="PNY15914.1"/>
    <property type="molecule type" value="Genomic_DNA"/>
</dbReference>
<keyword evidence="4" id="KW-0010">Activator</keyword>
<comment type="similarity">
    <text evidence="2 4">Belongs to the Mediator complex subunit 20 family.</text>
</comment>
<evidence type="ECO:0000313" key="5">
    <source>
        <dbReference type="EMBL" id="PNY15914.1"/>
    </source>
</evidence>
<reference evidence="5 6" key="2">
    <citation type="journal article" date="2017" name="Front. Plant Sci.">
        <title>Gene Classification and Mining of Molecular Markers Useful in Red Clover (Trifolium pratense) Breeding.</title>
        <authorList>
            <person name="Istvanek J."/>
            <person name="Dluhosova J."/>
            <person name="Dluhos P."/>
            <person name="Patkova L."/>
            <person name="Nedelnik J."/>
            <person name="Repkova J."/>
        </authorList>
    </citation>
    <scope>NUCLEOTIDE SEQUENCE [LARGE SCALE GENOMIC DNA]</scope>
    <source>
        <strain evidence="6">cv. Tatra</strain>
        <tissue evidence="5">Young leaves</tissue>
    </source>
</reference>
<dbReference type="Proteomes" id="UP000236291">
    <property type="component" value="Unassembled WGS sequence"/>
</dbReference>
<keyword evidence="4" id="KW-0805">Transcription regulation</keyword>
<dbReference type="ExpressionAtlas" id="A0A2K3PKW7">
    <property type="expression patterns" value="baseline"/>
</dbReference>
<dbReference type="STRING" id="57577.A0A2K3PKW7"/>
<evidence type="ECO:0000256" key="2">
    <source>
        <dbReference type="ARBA" id="ARBA00010743"/>
    </source>
</evidence>
<evidence type="ECO:0000256" key="1">
    <source>
        <dbReference type="ARBA" id="ARBA00004123"/>
    </source>
</evidence>
<evidence type="ECO:0000256" key="4">
    <source>
        <dbReference type="RuleBase" id="RU364152"/>
    </source>
</evidence>
<dbReference type="Pfam" id="PF08612">
    <property type="entry name" value="Med20"/>
    <property type="match status" value="1"/>
</dbReference>